<gene>
    <name evidence="9" type="ORF">MOC89_11920</name>
</gene>
<dbReference type="Proteomes" id="UP001078573">
    <property type="component" value="Unassembled WGS sequence"/>
</dbReference>
<dbReference type="Gene3D" id="1.20.1530.20">
    <property type="match status" value="2"/>
</dbReference>
<evidence type="ECO:0000313" key="9">
    <source>
        <dbReference type="EMBL" id="MCY8457587.1"/>
    </source>
</evidence>
<evidence type="ECO:0000256" key="8">
    <source>
        <dbReference type="SAM" id="Phobius"/>
    </source>
</evidence>
<evidence type="ECO:0000256" key="5">
    <source>
        <dbReference type="ARBA" id="ARBA00022692"/>
    </source>
</evidence>
<dbReference type="Pfam" id="PF03547">
    <property type="entry name" value="Mem_trans"/>
    <property type="match status" value="2"/>
</dbReference>
<protein>
    <submittedName>
        <fullName evidence="9">AEC family transporter</fullName>
    </submittedName>
</protein>
<feature type="transmembrane region" description="Helical" evidence="8">
    <location>
        <begin position="162"/>
        <end position="179"/>
    </location>
</feature>
<dbReference type="InterPro" id="IPR004776">
    <property type="entry name" value="Mem_transp_PIN-like"/>
</dbReference>
<reference evidence="9" key="1">
    <citation type="submission" date="2022-02" db="EMBL/GenBank/DDBJ databases">
        <title>Crop Bioprotection Bacillus Genome Sequencing.</title>
        <authorList>
            <person name="Dunlap C."/>
        </authorList>
    </citation>
    <scope>NUCLEOTIDE SEQUENCE</scope>
    <source>
        <strain evidence="9">WR1O2A-53</strain>
    </source>
</reference>
<accession>A0A9Q4E4Y0</accession>
<keyword evidence="4" id="KW-1003">Cell membrane</keyword>
<sequence>MEFLLVLVPVFGIFAIGYIGQKTLGFDIQTLSKMSLYLMSPFLAFDTFYTNKLTMDYVYLSIFVLGLCLVLVLFVYFLSFFHKYPNQDRCAMILSSAFMNNGNYGTPVVLLVFGTAGLDTAVVLMVLQQLIMSTIGMYYAAKGGSEEGGFKMVMTRVIRMPVAYGALLGAILQLMHISIPKELMTGIELVGNAAIPTIMIILGMQLASISFKHIEYRKISYSLLLKLMVSPVIALGFTLILPVDDMTKQIMILVAAMPTAANTTLMAVQFNTRPEVVSSATFISTMLSIVTLPVLLWMLHPLSS</sequence>
<keyword evidence="3" id="KW-0813">Transport</keyword>
<proteinExistence type="inferred from homology"/>
<dbReference type="EMBL" id="JALAPQ010000015">
    <property type="protein sequence ID" value="MCY8457587.1"/>
    <property type="molecule type" value="Genomic_DNA"/>
</dbReference>
<dbReference type="PANTHER" id="PTHR36838:SF1">
    <property type="entry name" value="SLR1864 PROTEIN"/>
    <property type="match status" value="1"/>
</dbReference>
<feature type="transmembrane region" description="Helical" evidence="8">
    <location>
        <begin position="191"/>
        <end position="211"/>
    </location>
</feature>
<comment type="subcellular location">
    <subcellularLocation>
        <location evidence="1">Cell membrane</location>
        <topology evidence="1">Multi-pass membrane protein</topology>
    </subcellularLocation>
</comment>
<name>A0A9Q4E4Y0_BACSC</name>
<evidence type="ECO:0000256" key="3">
    <source>
        <dbReference type="ARBA" id="ARBA00022448"/>
    </source>
</evidence>
<feature type="transmembrane region" description="Helical" evidence="8">
    <location>
        <begin position="280"/>
        <end position="299"/>
    </location>
</feature>
<keyword evidence="7 8" id="KW-0472">Membrane</keyword>
<keyword evidence="5 8" id="KW-0812">Transmembrane</keyword>
<feature type="transmembrane region" description="Helical" evidence="8">
    <location>
        <begin position="57"/>
        <end position="78"/>
    </location>
</feature>
<dbReference type="InterPro" id="IPR038770">
    <property type="entry name" value="Na+/solute_symporter_sf"/>
</dbReference>
<organism evidence="9 10">
    <name type="scientific">Bacillus spizizenii</name>
    <name type="common">Bacillus subtilis subsp. spizizenii</name>
    <dbReference type="NCBI Taxonomy" id="96241"/>
    <lineage>
        <taxon>Bacteria</taxon>
        <taxon>Bacillati</taxon>
        <taxon>Bacillota</taxon>
        <taxon>Bacilli</taxon>
        <taxon>Bacillales</taxon>
        <taxon>Bacillaceae</taxon>
        <taxon>Bacillus</taxon>
    </lineage>
</organism>
<comment type="similarity">
    <text evidence="2">Belongs to the auxin efflux carrier (TC 2.A.69) family.</text>
</comment>
<feature type="transmembrane region" description="Helical" evidence="8">
    <location>
        <begin position="249"/>
        <end position="268"/>
    </location>
</feature>
<dbReference type="PANTHER" id="PTHR36838">
    <property type="entry name" value="AUXIN EFFLUX CARRIER FAMILY PROTEIN"/>
    <property type="match status" value="1"/>
</dbReference>
<evidence type="ECO:0000256" key="2">
    <source>
        <dbReference type="ARBA" id="ARBA00010145"/>
    </source>
</evidence>
<dbReference type="GO" id="GO:0055085">
    <property type="term" value="P:transmembrane transport"/>
    <property type="evidence" value="ECO:0007669"/>
    <property type="project" value="InterPro"/>
</dbReference>
<evidence type="ECO:0000256" key="4">
    <source>
        <dbReference type="ARBA" id="ARBA00022475"/>
    </source>
</evidence>
<feature type="transmembrane region" description="Helical" evidence="8">
    <location>
        <begin position="223"/>
        <end position="243"/>
    </location>
</feature>
<evidence type="ECO:0000256" key="7">
    <source>
        <dbReference type="ARBA" id="ARBA00023136"/>
    </source>
</evidence>
<dbReference type="AlphaFoldDB" id="A0A9Q4E4Y0"/>
<evidence type="ECO:0000256" key="6">
    <source>
        <dbReference type="ARBA" id="ARBA00022989"/>
    </source>
</evidence>
<evidence type="ECO:0000256" key="1">
    <source>
        <dbReference type="ARBA" id="ARBA00004651"/>
    </source>
</evidence>
<comment type="caution">
    <text evidence="9">The sequence shown here is derived from an EMBL/GenBank/DDBJ whole genome shotgun (WGS) entry which is preliminary data.</text>
</comment>
<dbReference type="GO" id="GO:0005886">
    <property type="term" value="C:plasma membrane"/>
    <property type="evidence" value="ECO:0007669"/>
    <property type="project" value="UniProtKB-SubCell"/>
</dbReference>
<keyword evidence="6 8" id="KW-1133">Transmembrane helix</keyword>
<evidence type="ECO:0000313" key="10">
    <source>
        <dbReference type="Proteomes" id="UP001078573"/>
    </source>
</evidence>